<keyword evidence="4 11" id="KW-0547">Nucleotide-binding</keyword>
<keyword evidence="5 11" id="KW-0067">ATP-binding</keyword>
<dbReference type="GO" id="GO:0005524">
    <property type="term" value="F:ATP binding"/>
    <property type="evidence" value="ECO:0007669"/>
    <property type="project" value="UniProtKB-UniRule"/>
</dbReference>
<gene>
    <name evidence="15" type="ORF">HPG69_017756</name>
</gene>
<evidence type="ECO:0000256" key="9">
    <source>
        <dbReference type="ARBA" id="ARBA00023212"/>
    </source>
</evidence>
<accession>A0A7J7FGV8</accession>
<dbReference type="PROSITE" id="PS50067">
    <property type="entry name" value="KINESIN_MOTOR_2"/>
    <property type="match status" value="1"/>
</dbReference>
<dbReference type="Proteomes" id="UP000551758">
    <property type="component" value="Unassembled WGS sequence"/>
</dbReference>
<feature type="compositionally biased region" description="Acidic residues" evidence="13">
    <location>
        <begin position="627"/>
        <end position="638"/>
    </location>
</feature>
<feature type="compositionally biased region" description="Basic and acidic residues" evidence="13">
    <location>
        <begin position="825"/>
        <end position="843"/>
    </location>
</feature>
<dbReference type="SMART" id="SM00129">
    <property type="entry name" value="KISc"/>
    <property type="match status" value="1"/>
</dbReference>
<evidence type="ECO:0000256" key="13">
    <source>
        <dbReference type="SAM" id="MobiDB-lite"/>
    </source>
</evidence>
<feature type="region of interest" description="Disordered" evidence="13">
    <location>
        <begin position="358"/>
        <end position="396"/>
    </location>
</feature>
<comment type="subcellular location">
    <subcellularLocation>
        <location evidence="1">Cell projection</location>
        <location evidence="1">Cilium</location>
    </subcellularLocation>
    <subcellularLocation>
        <location evidence="2">Cytoplasm</location>
        <location evidence="2">Cytoskeleton</location>
    </subcellularLocation>
</comment>
<feature type="region of interest" description="Disordered" evidence="13">
    <location>
        <begin position="1331"/>
        <end position="1362"/>
    </location>
</feature>
<dbReference type="Pfam" id="PF25764">
    <property type="entry name" value="KIF21A_4th"/>
    <property type="match status" value="1"/>
</dbReference>
<evidence type="ECO:0000256" key="12">
    <source>
        <dbReference type="SAM" id="Coils"/>
    </source>
</evidence>
<dbReference type="GO" id="GO:0007052">
    <property type="term" value="P:mitotic spindle organization"/>
    <property type="evidence" value="ECO:0007669"/>
    <property type="project" value="TreeGrafter"/>
</dbReference>
<dbReference type="InterPro" id="IPR019821">
    <property type="entry name" value="Kinesin_motor_CS"/>
</dbReference>
<feature type="compositionally biased region" description="Basic residues" evidence="13">
    <location>
        <begin position="642"/>
        <end position="651"/>
    </location>
</feature>
<keyword evidence="3" id="KW-0963">Cytoplasm</keyword>
<feature type="region of interest" description="Disordered" evidence="13">
    <location>
        <begin position="741"/>
        <end position="760"/>
    </location>
</feature>
<evidence type="ECO:0000256" key="1">
    <source>
        <dbReference type="ARBA" id="ARBA00004138"/>
    </source>
</evidence>
<dbReference type="InterPro" id="IPR036961">
    <property type="entry name" value="Kinesin_motor_dom_sf"/>
</dbReference>
<name>A0A7J7FGV8_DICBM</name>
<keyword evidence="8 11" id="KW-0505">Motor protein</keyword>
<keyword evidence="9" id="KW-0206">Cytoskeleton</keyword>
<dbReference type="GO" id="GO:0051231">
    <property type="term" value="P:spindle elongation"/>
    <property type="evidence" value="ECO:0007669"/>
    <property type="project" value="TreeGrafter"/>
</dbReference>
<evidence type="ECO:0000313" key="16">
    <source>
        <dbReference type="Proteomes" id="UP000551758"/>
    </source>
</evidence>
<feature type="region of interest" description="Disordered" evidence="13">
    <location>
        <begin position="903"/>
        <end position="926"/>
    </location>
</feature>
<protein>
    <recommendedName>
        <fullName evidence="14">Kinesin motor domain-containing protein</fullName>
    </recommendedName>
</protein>
<keyword evidence="7" id="KW-0969">Cilium</keyword>
<keyword evidence="16" id="KW-1185">Reference proteome</keyword>
<evidence type="ECO:0000313" key="15">
    <source>
        <dbReference type="EMBL" id="KAF5927279.1"/>
    </source>
</evidence>
<comment type="caution">
    <text evidence="15">The sequence shown here is derived from an EMBL/GenBank/DDBJ whole genome shotgun (WGS) entry which is preliminary data.</text>
</comment>
<keyword evidence="10" id="KW-0966">Cell projection</keyword>
<dbReference type="EMBL" id="JACDTQ010000582">
    <property type="protein sequence ID" value="KAF5927279.1"/>
    <property type="molecule type" value="Genomic_DNA"/>
</dbReference>
<keyword evidence="6 12" id="KW-0175">Coiled coil</keyword>
<feature type="region of interest" description="Disordered" evidence="13">
    <location>
        <begin position="825"/>
        <end position="851"/>
    </location>
</feature>
<evidence type="ECO:0000256" key="2">
    <source>
        <dbReference type="ARBA" id="ARBA00004245"/>
    </source>
</evidence>
<dbReference type="PANTHER" id="PTHR47969:SF8">
    <property type="entry name" value="KINESIN FAMILY MEMBER 7"/>
    <property type="match status" value="1"/>
</dbReference>
<dbReference type="SUPFAM" id="SSF52540">
    <property type="entry name" value="P-loop containing nucleoside triphosphate hydrolases"/>
    <property type="match status" value="1"/>
</dbReference>
<evidence type="ECO:0000259" key="14">
    <source>
        <dbReference type="PROSITE" id="PS50067"/>
    </source>
</evidence>
<dbReference type="PANTHER" id="PTHR47969">
    <property type="entry name" value="CHROMOSOME-ASSOCIATED KINESIN KIF4A-RELATED"/>
    <property type="match status" value="1"/>
</dbReference>
<evidence type="ECO:0000256" key="8">
    <source>
        <dbReference type="ARBA" id="ARBA00023175"/>
    </source>
</evidence>
<dbReference type="GO" id="GO:0005929">
    <property type="term" value="C:cilium"/>
    <property type="evidence" value="ECO:0007669"/>
    <property type="project" value="UniProtKB-SubCell"/>
</dbReference>
<feature type="region of interest" description="Disordered" evidence="13">
    <location>
        <begin position="1437"/>
        <end position="1459"/>
    </location>
</feature>
<evidence type="ECO:0000256" key="5">
    <source>
        <dbReference type="ARBA" id="ARBA00022840"/>
    </source>
</evidence>
<evidence type="ECO:0000256" key="7">
    <source>
        <dbReference type="ARBA" id="ARBA00023069"/>
    </source>
</evidence>
<dbReference type="Pfam" id="PF00225">
    <property type="entry name" value="Kinesin"/>
    <property type="match status" value="1"/>
</dbReference>
<feature type="binding site" evidence="11">
    <location>
        <begin position="94"/>
        <end position="101"/>
    </location>
    <ligand>
        <name>ATP</name>
        <dbReference type="ChEBI" id="CHEBI:30616"/>
    </ligand>
</feature>
<evidence type="ECO:0000256" key="3">
    <source>
        <dbReference type="ARBA" id="ARBA00022490"/>
    </source>
</evidence>
<dbReference type="InterPro" id="IPR027640">
    <property type="entry name" value="Kinesin-like_fam"/>
</dbReference>
<dbReference type="GO" id="GO:0005875">
    <property type="term" value="C:microtubule associated complex"/>
    <property type="evidence" value="ECO:0007669"/>
    <property type="project" value="TreeGrafter"/>
</dbReference>
<reference evidence="15 16" key="1">
    <citation type="journal article" date="2020" name="Mol. Biol. Evol.">
        <title>Interspecific Gene Flow and the Evolution of Specialization in Black and White Rhinoceros.</title>
        <authorList>
            <person name="Moodley Y."/>
            <person name="Westbury M.V."/>
            <person name="Russo I.M."/>
            <person name="Gopalakrishnan S."/>
            <person name="Rakotoarivelo A."/>
            <person name="Olsen R.A."/>
            <person name="Prost S."/>
            <person name="Tunstall T."/>
            <person name="Ryder O.A."/>
            <person name="Dalen L."/>
            <person name="Bruford M.W."/>
        </authorList>
    </citation>
    <scope>NUCLEOTIDE SEQUENCE [LARGE SCALE GENOMIC DNA]</scope>
    <source>
        <strain evidence="15">SBR-YM</strain>
        <tissue evidence="15">Skin</tissue>
    </source>
</reference>
<sequence length="1459" mass="162973">MGLEAQRLPGAEEAPVRVALRVRPLLPKELLHGHQSCLRVEPGHDRVTLGRDRHFGFHVVLDEDAGQEAVYQACVQPLLEAFFEGFNATVFAYGQTGSGKTYTMGEASVASLHEDEQGIIPRAMAEAFKLIDENDLLDCLVHVSYLEVYKEEFRDLLEVGTASRDIQLREDDRGNVVLCGVKEVDVEGLDEVLSLLEMGNAARHTGATHLNHVSSRSHTVFTVTLEQRGRAPSRLPRPAAGQLLLSKFHFVDLAGSERVLKTGSTGERLKESIQINSSLLALGNVISALGDPQRRGSHIPYRDSKITRILKDSLGGNAKTVMIACVSPSSSDFDETLNTLNYASRAQNIRNRATVNWRPEAERAPEEAAAGARGPPRHRSETRIIHRGRRGPGPTAASAAAAARLGAECARYRARTDAAYSLLRELQAEPGLPGAAARKVHDWLCAVEGERSALSSASGPDSGIESASAEEQAAQAPGARKVAKGQEDEGALQLLGLQSQVARLEEENRDFLAALEDAMEQYKLQSDRLREQQEEMAELRLRLELVRPGWGAPGLLQGVPPGSFVPRPHTAPLGAAHTRVLGMVPPACLPEDLVGPENWGEVTNGRESGAKLLAEVDMLGSGSSAASEEEEEKAEEEDLARRTLHLRRNRISKWSQRTGAHPGSPPDRKGPELRLEELGAAIPGPRGELVGHRAGPEPFFPPWSWIGHPRQSTHHPWPPLPGACLSSPLLGLPHSQLGSSLDSRPVTAVGGSKAQTRPRQAPAAMASEWRLAQAQQKIRELAINIRMKEELIGELVRTGKAAQALNRQHSQRIRELEQEAERVRAELSEGQRQLRELEDKEPQDAGEQSQLQEFRKRVAAAQSQVQVLKEKKQATERLVSLSAQSEKRLQELERNVQLMRQQQGRLQRRLREETEQKRRLETEMSKRQHRVKELELKHEQQQKILKIKTEEIAAFQRKRRSGSNGSVVSLEQQQKIEEQKKWLDQEMEKVLQQRRALEELGEELHKREAILAKKEALMQEKTGLESKRLRSSQALTEDIVRVSSRLEHLEKELSEKSGQLRQGSAQSQQQIRGEIDTLRQEKDLLLKQRLEIDGKLRQGSLLSPEVRPVGWPPGLALGFHHPSVPLLLSLLALALCQVLGLAALGVPPVCSPTKEERTLFQLDEAIEALDAAIEYKNEAITCRQRVLRASASLLSQCEMNLMAKLSYLSSSETRALLCKYFDKVVTLREEQHQQQIAFSELEMQLEEQQRLVYWLEVALERQRLEMDRQLTLQQKEHEQNIQLLLQQSRDHLGEGLADSKRQYETRIQALEKELGRHMWINQELKQKLSSLNAASQSRGGEKRTPCLENRQPPGNEDELHPMPELWQSPLAEGAPRAREEMRDLVNAPLPLTWKRSSLCGEEQGSSEELQQWEATESLVGRVLPVGEVGLPWNLGPLSKPRRELRRASPGMIDVRRNPL</sequence>
<feature type="coiled-coil region" evidence="12">
    <location>
        <begin position="1293"/>
        <end position="1327"/>
    </location>
</feature>
<comment type="similarity">
    <text evidence="11">Belongs to the TRAFAC class myosin-kinesin ATPase superfamily. Kinesin family.</text>
</comment>
<dbReference type="GO" id="GO:0008017">
    <property type="term" value="F:microtubule binding"/>
    <property type="evidence" value="ECO:0007669"/>
    <property type="project" value="InterPro"/>
</dbReference>
<feature type="coiled-coil region" evidence="12">
    <location>
        <begin position="494"/>
        <end position="542"/>
    </location>
</feature>
<organism evidence="15 16">
    <name type="scientific">Diceros bicornis minor</name>
    <name type="common">South-central black rhinoceros</name>
    <dbReference type="NCBI Taxonomy" id="77932"/>
    <lineage>
        <taxon>Eukaryota</taxon>
        <taxon>Metazoa</taxon>
        <taxon>Chordata</taxon>
        <taxon>Craniata</taxon>
        <taxon>Vertebrata</taxon>
        <taxon>Euteleostomi</taxon>
        <taxon>Mammalia</taxon>
        <taxon>Eutheria</taxon>
        <taxon>Laurasiatheria</taxon>
        <taxon>Perissodactyla</taxon>
        <taxon>Rhinocerotidae</taxon>
        <taxon>Diceros</taxon>
    </lineage>
</organism>
<dbReference type="PRINTS" id="PR00380">
    <property type="entry name" value="KINESINHEAVY"/>
</dbReference>
<dbReference type="Gene3D" id="3.40.850.10">
    <property type="entry name" value="Kinesin motor domain"/>
    <property type="match status" value="1"/>
</dbReference>
<evidence type="ECO:0000256" key="6">
    <source>
        <dbReference type="ARBA" id="ARBA00023054"/>
    </source>
</evidence>
<feature type="domain" description="Kinesin motor" evidence="14">
    <location>
        <begin position="15"/>
        <end position="349"/>
    </location>
</feature>
<dbReference type="GO" id="GO:0003777">
    <property type="term" value="F:microtubule motor activity"/>
    <property type="evidence" value="ECO:0007669"/>
    <property type="project" value="InterPro"/>
</dbReference>
<evidence type="ECO:0000256" key="10">
    <source>
        <dbReference type="ARBA" id="ARBA00023273"/>
    </source>
</evidence>
<dbReference type="GO" id="GO:0007018">
    <property type="term" value="P:microtubule-based movement"/>
    <property type="evidence" value="ECO:0007669"/>
    <property type="project" value="InterPro"/>
</dbReference>
<dbReference type="InterPro" id="IPR001752">
    <property type="entry name" value="Kinesin_motor_dom"/>
</dbReference>
<feature type="region of interest" description="Disordered" evidence="13">
    <location>
        <begin position="620"/>
        <end position="672"/>
    </location>
</feature>
<proteinExistence type="inferred from homology"/>
<feature type="region of interest" description="Disordered" evidence="13">
    <location>
        <begin position="452"/>
        <end position="485"/>
    </location>
</feature>
<feature type="compositionally biased region" description="Low complexity" evidence="13">
    <location>
        <begin position="465"/>
        <end position="476"/>
    </location>
</feature>
<dbReference type="InterPro" id="IPR027417">
    <property type="entry name" value="P-loop_NTPase"/>
</dbReference>
<dbReference type="PROSITE" id="PS00411">
    <property type="entry name" value="KINESIN_MOTOR_1"/>
    <property type="match status" value="1"/>
</dbReference>
<dbReference type="FunFam" id="3.40.850.10:FF:000025">
    <property type="entry name" value="kinesin-like protein KIF27 isoform X1"/>
    <property type="match status" value="1"/>
</dbReference>
<feature type="compositionally biased region" description="Basic and acidic residues" evidence="13">
    <location>
        <begin position="909"/>
        <end position="926"/>
    </location>
</feature>
<evidence type="ECO:0000256" key="4">
    <source>
        <dbReference type="ARBA" id="ARBA00022741"/>
    </source>
</evidence>
<evidence type="ECO:0000256" key="11">
    <source>
        <dbReference type="PROSITE-ProRule" id="PRU00283"/>
    </source>
</evidence>
<dbReference type="CDD" id="cd01372">
    <property type="entry name" value="KISc_KIF4"/>
    <property type="match status" value="1"/>
</dbReference>